<gene>
    <name evidence="1" type="ORF">G3M56_010490</name>
</gene>
<keyword evidence="2" id="KW-1185">Reference proteome</keyword>
<evidence type="ECO:0008006" key="3">
    <source>
        <dbReference type="Google" id="ProtNLM"/>
    </source>
</evidence>
<dbReference type="RefSeq" id="WP_164362205.1">
    <property type="nucleotide sequence ID" value="NZ_CP066776.1"/>
</dbReference>
<dbReference type="EMBL" id="CP066776">
    <property type="protein sequence ID" value="QQL44312.1"/>
    <property type="molecule type" value="Genomic_DNA"/>
</dbReference>
<organism evidence="1 2">
    <name type="scientific">Sulfuriroseicoccus oceanibius</name>
    <dbReference type="NCBI Taxonomy" id="2707525"/>
    <lineage>
        <taxon>Bacteria</taxon>
        <taxon>Pseudomonadati</taxon>
        <taxon>Verrucomicrobiota</taxon>
        <taxon>Verrucomicrobiia</taxon>
        <taxon>Verrucomicrobiales</taxon>
        <taxon>Verrucomicrobiaceae</taxon>
        <taxon>Sulfuriroseicoccus</taxon>
    </lineage>
</organism>
<reference evidence="1 2" key="1">
    <citation type="submission" date="2020-12" db="EMBL/GenBank/DDBJ databases">
        <title>Sulforoseuscoccus oceanibium gen. nov., sp. nov., a representative of the phylum Verrucomicrobia with special cytoplasmic membrane, and proposal of Sulforoseuscoccusaceae fam. nov.</title>
        <authorList>
            <person name="Xi F."/>
        </authorList>
    </citation>
    <scope>NUCLEOTIDE SEQUENCE [LARGE SCALE GENOMIC DNA]</scope>
    <source>
        <strain evidence="1 2">T37</strain>
    </source>
</reference>
<sequence>MMKGFFQDSPYATLVLAISLLVSLTSGGSFLLMALAWVLLGVGLCALVFGNSGDPGYLKLFFLCFGVYLSYSFMIDLVKISDPYVDYFRYPDQKGFFDRASKLAEFGFVDMRHEAYEEFEYSELPLFSYFTGCIQRMANLIDGATLMHQKLHVAWFAAMCQVFVYGSIRVFFKQKESFRYACVYAFLGHFMFFSLVFLRDVHVAFLYYFCTYMVLAHKRVSYGVWLIPLLAWACMGLRFESGLFLAALYPVFLFLKFQHKVNTAFAVFAGVVMVGAVLVLGGYRSVSSSAERTLTRYEHYSVDGASSSSFGKKLYSLPWGARHLAIIGFNQMQPFPLWADFVPVSDESKSALAFPHAIAGIFWVCVWGGILFVVATRGRVFKKFPLSVLILFGMSLLLLYLMVSNADTRRMMAMYLPIYLVSVACYRVIGPSAKRVAWGSVGCLVVLHFVYWILLIGK</sequence>
<dbReference type="AlphaFoldDB" id="A0A6B3L7G5"/>
<proteinExistence type="predicted"/>
<protein>
    <recommendedName>
        <fullName evidence="3">Glycosyltransferase RgtA/B/C/D-like domain-containing protein</fullName>
    </recommendedName>
</protein>
<accession>A0A6B3L7G5</accession>
<evidence type="ECO:0000313" key="2">
    <source>
        <dbReference type="Proteomes" id="UP000475117"/>
    </source>
</evidence>
<dbReference type="Proteomes" id="UP000475117">
    <property type="component" value="Chromosome"/>
</dbReference>
<dbReference type="KEGG" id="soa:G3M56_010490"/>
<name>A0A6B3L7G5_9BACT</name>
<evidence type="ECO:0000313" key="1">
    <source>
        <dbReference type="EMBL" id="QQL44312.1"/>
    </source>
</evidence>